<evidence type="ECO:0000313" key="2">
    <source>
        <dbReference type="EMBL" id="PAP97509.1"/>
    </source>
</evidence>
<evidence type="ECO:0000313" key="3">
    <source>
        <dbReference type="Proteomes" id="UP000215931"/>
    </source>
</evidence>
<evidence type="ECO:0000256" key="1">
    <source>
        <dbReference type="SAM" id="MobiDB-lite"/>
    </source>
</evidence>
<proteinExistence type="predicted"/>
<name>A0A271KR62_9HYPH</name>
<accession>A0A271KR62</accession>
<gene>
    <name evidence="2" type="ORF">CIT31_01275</name>
</gene>
<comment type="caution">
    <text evidence="2">The sequence shown here is derived from an EMBL/GenBank/DDBJ whole genome shotgun (WGS) entry which is preliminary data.</text>
</comment>
<sequence>MLKQASPSEPPWVADLDNRWLASSAFGWKTGLRRANETELATLEYAFTGVASLRCSAAVSEAARERPLDSAERASGFGAGAGAG</sequence>
<protein>
    <submittedName>
        <fullName evidence="2">Uncharacterized protein</fullName>
    </submittedName>
</protein>
<dbReference type="Proteomes" id="UP000215931">
    <property type="component" value="Unassembled WGS sequence"/>
</dbReference>
<reference evidence="2 3" key="1">
    <citation type="submission" date="2017-08" db="EMBL/GenBank/DDBJ databases">
        <title>Mesorhizobium wenxinae sp. nov., a novel rhizobial species isolated from root nodules of chickpea (Cicer arietinum L.).</title>
        <authorList>
            <person name="Zhang J."/>
        </authorList>
    </citation>
    <scope>NUCLEOTIDE SEQUENCE [LARGE SCALE GENOMIC DNA]</scope>
    <source>
        <strain evidence="3">WYCCWR 10019</strain>
    </source>
</reference>
<keyword evidence="3" id="KW-1185">Reference proteome</keyword>
<dbReference type="AlphaFoldDB" id="A0A271KR62"/>
<organism evidence="2 3">
    <name type="scientific">Mesorhizobium wenxiniae</name>
    <dbReference type="NCBI Taxonomy" id="2014805"/>
    <lineage>
        <taxon>Bacteria</taxon>
        <taxon>Pseudomonadati</taxon>
        <taxon>Pseudomonadota</taxon>
        <taxon>Alphaproteobacteria</taxon>
        <taxon>Hyphomicrobiales</taxon>
        <taxon>Phyllobacteriaceae</taxon>
        <taxon>Mesorhizobium</taxon>
    </lineage>
</organism>
<dbReference type="EMBL" id="NPKH01000001">
    <property type="protein sequence ID" value="PAP97509.1"/>
    <property type="molecule type" value="Genomic_DNA"/>
</dbReference>
<feature type="region of interest" description="Disordered" evidence="1">
    <location>
        <begin position="64"/>
        <end position="84"/>
    </location>
</feature>